<name>A0A560F511_9PROT</name>
<protein>
    <recommendedName>
        <fullName evidence="3">Lipoprotein</fullName>
    </recommendedName>
</protein>
<dbReference type="EMBL" id="VITN01000013">
    <property type="protein sequence ID" value="TWB16688.1"/>
    <property type="molecule type" value="Genomic_DNA"/>
</dbReference>
<evidence type="ECO:0000313" key="2">
    <source>
        <dbReference type="Proteomes" id="UP000319859"/>
    </source>
</evidence>
<dbReference type="AlphaFoldDB" id="A0A560F511"/>
<accession>A0A560F511</accession>
<gene>
    <name evidence="1" type="ORF">FBZ89_11398</name>
</gene>
<dbReference type="RefSeq" id="WP_186457445.1">
    <property type="nucleotide sequence ID" value="NZ_VITN01000013.1"/>
</dbReference>
<evidence type="ECO:0000313" key="1">
    <source>
        <dbReference type="EMBL" id="TWB16688.1"/>
    </source>
</evidence>
<dbReference type="PROSITE" id="PS51257">
    <property type="entry name" value="PROKAR_LIPOPROTEIN"/>
    <property type="match status" value="1"/>
</dbReference>
<dbReference type="Proteomes" id="UP000319859">
    <property type="component" value="Unassembled WGS sequence"/>
</dbReference>
<organism evidence="1 2">
    <name type="scientific">Nitrospirillum amazonense</name>
    <dbReference type="NCBI Taxonomy" id="28077"/>
    <lineage>
        <taxon>Bacteria</taxon>
        <taxon>Pseudomonadati</taxon>
        <taxon>Pseudomonadota</taxon>
        <taxon>Alphaproteobacteria</taxon>
        <taxon>Rhodospirillales</taxon>
        <taxon>Azospirillaceae</taxon>
        <taxon>Nitrospirillum</taxon>
    </lineage>
</organism>
<reference evidence="1 2" key="1">
    <citation type="submission" date="2019-06" db="EMBL/GenBank/DDBJ databases">
        <title>Genomic Encyclopedia of Type Strains, Phase IV (KMG-V): Genome sequencing to study the core and pangenomes of soil and plant-associated prokaryotes.</title>
        <authorList>
            <person name="Whitman W."/>
        </authorList>
    </citation>
    <scope>NUCLEOTIDE SEQUENCE [LARGE SCALE GENOMIC DNA]</scope>
    <source>
        <strain evidence="1 2">BR 11880</strain>
    </source>
</reference>
<evidence type="ECO:0008006" key="3">
    <source>
        <dbReference type="Google" id="ProtNLM"/>
    </source>
</evidence>
<proteinExistence type="predicted"/>
<comment type="caution">
    <text evidence="1">The sequence shown here is derived from an EMBL/GenBank/DDBJ whole genome shotgun (WGS) entry which is preliminary data.</text>
</comment>
<sequence length="63" mass="6642">MKRSHHITLAALAAATTLSLSGCDSKHNQDCKANQSQQADCRSGGGGGHGGGSYVYRLQVQRR</sequence>